<feature type="transmembrane region" description="Helical" evidence="1">
    <location>
        <begin position="20"/>
        <end position="37"/>
    </location>
</feature>
<keyword evidence="1" id="KW-0472">Membrane</keyword>
<sequence length="506" mass="54137">MRLSRQPGVRPGNAERLERAAALIAGIICLAGIVVRLDGLGLQSYWTDEQFTVRQVSGSFDQLWTIGQTEVHTPFYAVLCWLWLGLGSAEPHWMRLLNAVAGCASVLVVWWAMGRTRLPRMARVLLCAATAGNGAGILYGQDVRPYGLLWLASVGLMGATLQDVCPRNEGWRWWPGWTAWAVLASLSHLFGLVLAASSAVVLVGSRRVSKPSAAAALGVASLPQTIWILHGLFFVPGFAEGAKFTSPGWREIGVWLTSTFAADGLTAQSGGFEWSSPALLLGVVALLLVGAAQRLSSRGLPPSSPSDRTLQTAAATMLATALLMAVGVFLTSQVVPLWTTRNMLAASPALAWGLMLAALWLPVDRRTRSWVALLLAVALMTTLAGVREEVRRPYKTDFLGVALKVMEERRRDPSIRLIGNIGPSWLVGAPASVLADPDAEILLTPTATVGRHRFPAGATARPGKTIYVFYLSISAPIGTADQYVINLAGPNCKAVPATGLVYVRCG</sequence>
<keyword evidence="1" id="KW-1133">Transmembrane helix</keyword>
<feature type="transmembrane region" description="Helical" evidence="1">
    <location>
        <begin position="177"/>
        <end position="203"/>
    </location>
</feature>
<feature type="transmembrane region" description="Helical" evidence="1">
    <location>
        <begin position="343"/>
        <end position="363"/>
    </location>
</feature>
<organism evidence="2 3">
    <name type="scientific">Luteococcus japonicus LSP_Lj1</name>
    <dbReference type="NCBI Taxonomy" id="1255658"/>
    <lineage>
        <taxon>Bacteria</taxon>
        <taxon>Bacillati</taxon>
        <taxon>Actinomycetota</taxon>
        <taxon>Actinomycetes</taxon>
        <taxon>Propionibacteriales</taxon>
        <taxon>Propionibacteriaceae</taxon>
        <taxon>Luteococcus</taxon>
    </lineage>
</organism>
<dbReference type="Proteomes" id="UP000188342">
    <property type="component" value="Unassembled WGS sequence"/>
</dbReference>
<feature type="transmembrane region" description="Helical" evidence="1">
    <location>
        <begin position="370"/>
        <end position="386"/>
    </location>
</feature>
<reference evidence="2 3" key="1">
    <citation type="submission" date="2017-02" db="EMBL/GenBank/DDBJ databases">
        <authorList>
            <person name="Peterson S.W."/>
        </authorList>
    </citation>
    <scope>NUCLEOTIDE SEQUENCE [LARGE SCALE GENOMIC DNA]</scope>
    <source>
        <strain evidence="2 3">LSP_Lj1</strain>
    </source>
</reference>
<feature type="transmembrane region" description="Helical" evidence="1">
    <location>
        <begin position="124"/>
        <end position="141"/>
    </location>
</feature>
<feature type="transmembrane region" description="Helical" evidence="1">
    <location>
        <begin position="93"/>
        <end position="112"/>
    </location>
</feature>
<accession>A0A1R4KM88</accession>
<gene>
    <name evidence="2" type="ORF">FM114_16025</name>
</gene>
<proteinExistence type="predicted"/>
<dbReference type="EMBL" id="FUKQ01000063">
    <property type="protein sequence ID" value="SJN45486.1"/>
    <property type="molecule type" value="Genomic_DNA"/>
</dbReference>
<evidence type="ECO:0000256" key="1">
    <source>
        <dbReference type="SAM" id="Phobius"/>
    </source>
</evidence>
<feature type="transmembrane region" description="Helical" evidence="1">
    <location>
        <begin position="313"/>
        <end position="331"/>
    </location>
</feature>
<keyword evidence="1" id="KW-0812">Transmembrane</keyword>
<feature type="transmembrane region" description="Helical" evidence="1">
    <location>
        <begin position="215"/>
        <end position="239"/>
    </location>
</feature>
<dbReference type="STRING" id="1255658.FM114_16025"/>
<evidence type="ECO:0000313" key="2">
    <source>
        <dbReference type="EMBL" id="SJN45486.1"/>
    </source>
</evidence>
<name>A0A1R4KM88_9ACTN</name>
<protein>
    <submittedName>
        <fullName evidence="2">Cytoplasmic membrane protein</fullName>
    </submittedName>
</protein>
<evidence type="ECO:0000313" key="3">
    <source>
        <dbReference type="Proteomes" id="UP000188342"/>
    </source>
</evidence>
<feature type="transmembrane region" description="Helical" evidence="1">
    <location>
        <begin position="274"/>
        <end position="292"/>
    </location>
</feature>
<dbReference type="AlphaFoldDB" id="A0A1R4KM88"/>
<keyword evidence="3" id="KW-1185">Reference proteome</keyword>